<evidence type="ECO:0000313" key="2">
    <source>
        <dbReference type="Proteomes" id="UP000249638"/>
    </source>
</evidence>
<organism evidence="1 2">
    <name type="scientific">Cupriavidus phytorum</name>
    <dbReference type="NCBI Taxonomy" id="3024399"/>
    <lineage>
        <taxon>Bacteria</taxon>
        <taxon>Pseudomonadati</taxon>
        <taxon>Pseudomonadota</taxon>
        <taxon>Betaproteobacteria</taxon>
        <taxon>Burkholderiales</taxon>
        <taxon>Burkholderiaceae</taxon>
        <taxon>Cupriavidus</taxon>
    </lineage>
</organism>
<keyword evidence="2" id="KW-1185">Reference proteome</keyword>
<proteinExistence type="predicted"/>
<name>A0A2W7QQZ2_9BURK</name>
<gene>
    <name evidence="1" type="ORF">C7416_106348</name>
</gene>
<dbReference type="EMBL" id="QKZN01000006">
    <property type="protein sequence ID" value="PZX27058.1"/>
    <property type="molecule type" value="Genomic_DNA"/>
</dbReference>
<accession>A0A2W7QQZ2</accession>
<comment type="caution">
    <text evidence="1">The sequence shown here is derived from an EMBL/GenBank/DDBJ whole genome shotgun (WGS) entry which is preliminary data.</text>
</comment>
<evidence type="ECO:0000313" key="1">
    <source>
        <dbReference type="EMBL" id="PZX27058.1"/>
    </source>
</evidence>
<dbReference type="AlphaFoldDB" id="A0A2W7QQZ2"/>
<sequence>MRAESDMRRNAPGHIKTGRISLRQAPRRSHLEFTKVVFVHAGVLTLAPMRRHGGCGWFHLREGRLPD</sequence>
<protein>
    <submittedName>
        <fullName evidence="1">Uncharacterized protein</fullName>
    </submittedName>
</protein>
<dbReference type="Proteomes" id="UP000249638">
    <property type="component" value="Unassembled WGS sequence"/>
</dbReference>
<reference evidence="1" key="1">
    <citation type="submission" date="2018-06" db="EMBL/GenBank/DDBJ databases">
        <title>Genomic Encyclopedia of Type Strains, Phase IV (KMG-V): Genome sequencing to study the core and pangenomes of soil and plant-associated prokaryotes.</title>
        <authorList>
            <person name="Whitman W."/>
        </authorList>
    </citation>
    <scope>NUCLEOTIDE SEQUENCE [LARGE SCALE GENOMIC DNA]</scope>
    <source>
        <strain evidence="1">MLR2-44</strain>
    </source>
</reference>